<dbReference type="AlphaFoldDB" id="X1FTE0"/>
<feature type="non-terminal residue" evidence="1">
    <location>
        <position position="1"/>
    </location>
</feature>
<dbReference type="EMBL" id="BARU01024386">
    <property type="protein sequence ID" value="GAH48936.1"/>
    <property type="molecule type" value="Genomic_DNA"/>
</dbReference>
<name>X1FTE0_9ZZZZ</name>
<sequence>YTFIESPVALDRSLENVPGAILNEVFAKYAVLALDDKEIDYRNIESYTLENLAQIGAYLESNGIPDEILSLIPLPAEEQTEQAEETAEDKLSDYKYKCNACKDMFDEPKGTKKTPICPRCLSKNICETKSPEAEK</sequence>
<reference evidence="1" key="1">
    <citation type="journal article" date="2014" name="Front. Microbiol.">
        <title>High frequency of phylogenetically diverse reductive dehalogenase-homologous genes in deep subseafloor sedimentary metagenomes.</title>
        <authorList>
            <person name="Kawai M."/>
            <person name="Futagami T."/>
            <person name="Toyoda A."/>
            <person name="Takaki Y."/>
            <person name="Nishi S."/>
            <person name="Hori S."/>
            <person name="Arai W."/>
            <person name="Tsubouchi T."/>
            <person name="Morono Y."/>
            <person name="Uchiyama I."/>
            <person name="Ito T."/>
            <person name="Fujiyama A."/>
            <person name="Inagaki F."/>
            <person name="Takami H."/>
        </authorList>
    </citation>
    <scope>NUCLEOTIDE SEQUENCE</scope>
    <source>
        <strain evidence="1">Expedition CK06-06</strain>
    </source>
</reference>
<protein>
    <submittedName>
        <fullName evidence="1">Uncharacterized protein</fullName>
    </submittedName>
</protein>
<gene>
    <name evidence="1" type="ORF">S03H2_39438</name>
</gene>
<proteinExistence type="predicted"/>
<evidence type="ECO:0000313" key="1">
    <source>
        <dbReference type="EMBL" id="GAH48936.1"/>
    </source>
</evidence>
<accession>X1FTE0</accession>
<organism evidence="1">
    <name type="scientific">marine sediment metagenome</name>
    <dbReference type="NCBI Taxonomy" id="412755"/>
    <lineage>
        <taxon>unclassified sequences</taxon>
        <taxon>metagenomes</taxon>
        <taxon>ecological metagenomes</taxon>
    </lineage>
</organism>
<comment type="caution">
    <text evidence="1">The sequence shown here is derived from an EMBL/GenBank/DDBJ whole genome shotgun (WGS) entry which is preliminary data.</text>
</comment>